<evidence type="ECO:0000259" key="1">
    <source>
        <dbReference type="Pfam" id="PF20722"/>
    </source>
</evidence>
<dbReference type="EMBL" id="KN822229">
    <property type="protein sequence ID" value="KIM51995.1"/>
    <property type="molecule type" value="Genomic_DNA"/>
</dbReference>
<reference evidence="2 3" key="1">
    <citation type="submission" date="2014-04" db="EMBL/GenBank/DDBJ databases">
        <authorList>
            <consortium name="DOE Joint Genome Institute"/>
            <person name="Kuo A."/>
            <person name="Kohler A."/>
            <person name="Nagy L.G."/>
            <person name="Floudas D."/>
            <person name="Copeland A."/>
            <person name="Barry K.W."/>
            <person name="Cichocki N."/>
            <person name="Veneault-Fourrey C."/>
            <person name="LaButti K."/>
            <person name="Lindquist E.A."/>
            <person name="Lipzen A."/>
            <person name="Lundell T."/>
            <person name="Morin E."/>
            <person name="Murat C."/>
            <person name="Sun H."/>
            <person name="Tunlid A."/>
            <person name="Henrissat B."/>
            <person name="Grigoriev I.V."/>
            <person name="Hibbett D.S."/>
            <person name="Martin F."/>
            <person name="Nordberg H.P."/>
            <person name="Cantor M.N."/>
            <person name="Hua S.X."/>
        </authorList>
    </citation>
    <scope>NUCLEOTIDE SEQUENCE [LARGE SCALE GENOMIC DNA]</scope>
    <source>
        <strain evidence="2 3">Foug A</strain>
    </source>
</reference>
<name>A0A0C3CTU0_9AGAM</name>
<dbReference type="OrthoDB" id="2576233at2759"/>
<dbReference type="AlphaFoldDB" id="A0A0C3CTU0"/>
<dbReference type="InParanoid" id="A0A0C3CTU0"/>
<dbReference type="InterPro" id="IPR041078">
    <property type="entry name" value="Plavaka"/>
</dbReference>
<reference evidence="3" key="2">
    <citation type="submission" date="2015-01" db="EMBL/GenBank/DDBJ databases">
        <title>Evolutionary Origins and Diversification of the Mycorrhizal Mutualists.</title>
        <authorList>
            <consortium name="DOE Joint Genome Institute"/>
            <consortium name="Mycorrhizal Genomics Consortium"/>
            <person name="Kohler A."/>
            <person name="Kuo A."/>
            <person name="Nagy L.G."/>
            <person name="Floudas D."/>
            <person name="Copeland A."/>
            <person name="Barry K.W."/>
            <person name="Cichocki N."/>
            <person name="Veneault-Fourrey C."/>
            <person name="LaButti K."/>
            <person name="Lindquist E.A."/>
            <person name="Lipzen A."/>
            <person name="Lundell T."/>
            <person name="Morin E."/>
            <person name="Murat C."/>
            <person name="Riley R."/>
            <person name="Ohm R."/>
            <person name="Sun H."/>
            <person name="Tunlid A."/>
            <person name="Henrissat B."/>
            <person name="Grigoriev I.V."/>
            <person name="Hibbett D.S."/>
            <person name="Martin F."/>
        </authorList>
    </citation>
    <scope>NUCLEOTIDE SEQUENCE [LARGE SCALE GENOMIC DNA]</scope>
    <source>
        <strain evidence="3">Foug A</strain>
    </source>
</reference>
<protein>
    <recommendedName>
        <fullName evidence="1">DUF6830 domain-containing protein</fullName>
    </recommendedName>
</protein>
<organism evidence="2 3">
    <name type="scientific">Scleroderma citrinum Foug A</name>
    <dbReference type="NCBI Taxonomy" id="1036808"/>
    <lineage>
        <taxon>Eukaryota</taxon>
        <taxon>Fungi</taxon>
        <taxon>Dikarya</taxon>
        <taxon>Basidiomycota</taxon>
        <taxon>Agaricomycotina</taxon>
        <taxon>Agaricomycetes</taxon>
        <taxon>Agaricomycetidae</taxon>
        <taxon>Boletales</taxon>
        <taxon>Sclerodermatineae</taxon>
        <taxon>Sclerodermataceae</taxon>
        <taxon>Scleroderma</taxon>
    </lineage>
</organism>
<evidence type="ECO:0000313" key="3">
    <source>
        <dbReference type="Proteomes" id="UP000053989"/>
    </source>
</evidence>
<feature type="domain" description="DUF6830" evidence="1">
    <location>
        <begin position="666"/>
        <end position="768"/>
    </location>
</feature>
<proteinExistence type="predicted"/>
<dbReference type="Pfam" id="PF20722">
    <property type="entry name" value="DUF6830"/>
    <property type="match status" value="1"/>
</dbReference>
<dbReference type="Proteomes" id="UP000053989">
    <property type="component" value="Unassembled WGS sequence"/>
</dbReference>
<sequence length="893" mass="102052">MSSDDIQSLSNDDHLQDSACAQKFLPTPSAFRVPQRSSDKPWTGQFHPRSGYIYGFNESNTFERMKRHEYEPERQENSYYPFSGKDEWELGKFLLDNFTQSQIDTFLKLEWVNSRSQLSFRSARDLLSQMDAIPKGPNWRCTTIHFEGYPTRDPIFLYWRDGLEVVQELFGNPIFSPHMEYDPYIIMDGSEREYGEWMSGNEAHRIQDQLPEGATIVPIILASDKAPVTRMTGDLEMHPLFITIANIHSSIRMKATLHAWACIGYIPTPEFLTHSNFHSVLEAHLWHRCLDIICSGLKVAASIGTFMADPNNCKQQMIACVAKNASPVTTAELDQFGDGVRYSPREGMITLQMLYDLCASGLDPWRLQEFLAAAKAAHLNGVQLPFWRDWRFSDPSIFLVGEILHALIKFFFDHAFKWCKELLGADEIDTRYRTQHKRIGVRHFKKVSHVKQMTGRDHRDLTRTIVATIAGVAEPAFICAIRALVDFMYQAQSPTFTESSICDMEKSLSEFHRYKYAILEAGARRGKSKEMDHFRIPKLELIQSFGRTIRNVGSLIQYTADVSERLLITHCKGPFSRTNRQKTQFTQQIVTLLDREESSRLFNLYALLRDKKFSLTNVLSAEGDVPQHSDPTLDWVLRVSPTDKSRFKGPRVIRNLFSKGLVSDDATVAFHLTVKPDFADKLSNYLVTMYALHDFATHLQAYITTMCDVASRFQARSLKGWLKFRIQQQSRLQPCNVMPSQQIQALPPSDEHPCGKCDALLVRSASDSESLDVVQVRAIFTLSLRGSPLPVGLSTPLLYVQHFTFMGTPADHPDVGMFSLRRKFVSNLDSSLCRVGSIVSMLEVVHAVELIPKYGASARRDVTSETCLEVYDDFYLNNFSDKEWYYTMNQEFA</sequence>
<dbReference type="Pfam" id="PF18759">
    <property type="entry name" value="Plavaka"/>
    <property type="match status" value="2"/>
</dbReference>
<gene>
    <name evidence="2" type="ORF">SCLCIDRAFT_32982</name>
</gene>
<accession>A0A0C3CTU0</accession>
<keyword evidence="3" id="KW-1185">Reference proteome</keyword>
<evidence type="ECO:0000313" key="2">
    <source>
        <dbReference type="EMBL" id="KIM51995.1"/>
    </source>
</evidence>
<dbReference type="HOGENOM" id="CLU_006344_10_2_1"/>
<dbReference type="InterPro" id="IPR049233">
    <property type="entry name" value="DUF6830"/>
</dbReference>